<dbReference type="InterPro" id="IPR000845">
    <property type="entry name" value="Nucleoside_phosphorylase_d"/>
</dbReference>
<dbReference type="EC" id="2.4.2.3" evidence="2"/>
<dbReference type="AlphaFoldDB" id="A0A432X180"/>
<dbReference type="InterPro" id="IPR018016">
    <property type="entry name" value="Nucleoside_phosphorylase_CS"/>
</dbReference>
<dbReference type="PANTHER" id="PTHR43691:SF11">
    <property type="entry name" value="FI09636P-RELATED"/>
    <property type="match status" value="1"/>
</dbReference>
<dbReference type="OrthoDB" id="9782889at2"/>
<evidence type="ECO:0000313" key="8">
    <source>
        <dbReference type="EMBL" id="RUO39898.1"/>
    </source>
</evidence>
<reference evidence="8 9" key="1">
    <citation type="journal article" date="2011" name="Front. Microbiol.">
        <title>Genomic signatures of strain selection and enhancement in Bacillus atrophaeus var. globigii, a historical biowarfare simulant.</title>
        <authorList>
            <person name="Gibbons H.S."/>
            <person name="Broomall S.M."/>
            <person name="McNew L.A."/>
            <person name="Daligault H."/>
            <person name="Chapman C."/>
            <person name="Bruce D."/>
            <person name="Karavis M."/>
            <person name="Krepps M."/>
            <person name="McGregor P.A."/>
            <person name="Hong C."/>
            <person name="Park K.H."/>
            <person name="Akmal A."/>
            <person name="Feldman A."/>
            <person name="Lin J.S."/>
            <person name="Chang W.E."/>
            <person name="Higgs B.W."/>
            <person name="Demirev P."/>
            <person name="Lindquist J."/>
            <person name="Liem A."/>
            <person name="Fochler E."/>
            <person name="Read T.D."/>
            <person name="Tapia R."/>
            <person name="Johnson S."/>
            <person name="Bishop-Lilly K.A."/>
            <person name="Detter C."/>
            <person name="Han C."/>
            <person name="Sozhamannan S."/>
            <person name="Rosenzweig C.N."/>
            <person name="Skowronski E.W."/>
        </authorList>
    </citation>
    <scope>NUCLEOTIDE SEQUENCE [LARGE SCALE GENOMIC DNA]</scope>
    <source>
        <strain evidence="8 9">AIT1</strain>
    </source>
</reference>
<evidence type="ECO:0000256" key="6">
    <source>
        <dbReference type="ARBA" id="ARBA00048447"/>
    </source>
</evidence>
<dbReference type="Pfam" id="PF01048">
    <property type="entry name" value="PNP_UDP_1"/>
    <property type="match status" value="1"/>
</dbReference>
<keyword evidence="9" id="KW-1185">Reference proteome</keyword>
<proteinExistence type="inferred from homology"/>
<dbReference type="RefSeq" id="WP_126757696.1">
    <property type="nucleotide sequence ID" value="NZ_PIPQ01000005.1"/>
</dbReference>
<comment type="similarity">
    <text evidence="1">Belongs to the PNP/UDP phosphorylase family.</text>
</comment>
<dbReference type="InterPro" id="IPR035994">
    <property type="entry name" value="Nucleoside_phosphorylase_sf"/>
</dbReference>
<evidence type="ECO:0000256" key="4">
    <source>
        <dbReference type="ARBA" id="ARBA00022676"/>
    </source>
</evidence>
<keyword evidence="5" id="KW-0808">Transferase</keyword>
<dbReference type="EMBL" id="PIPQ01000005">
    <property type="protein sequence ID" value="RUO39898.1"/>
    <property type="molecule type" value="Genomic_DNA"/>
</dbReference>
<dbReference type="GO" id="GO:0004850">
    <property type="term" value="F:uridine phosphorylase activity"/>
    <property type="evidence" value="ECO:0007669"/>
    <property type="project" value="UniProtKB-EC"/>
</dbReference>
<dbReference type="NCBIfam" id="NF004489">
    <property type="entry name" value="PRK05819.1"/>
    <property type="match status" value="1"/>
</dbReference>
<name>A0A432X180_9GAMM</name>
<sequence>MATPHIAAAKGQIAERILLPGDPLRAKFIAENWLTDVHQVSQVRNMLAFSGKWKGTPVSVMGTGMGMPSIGIYSWELCQVYNVQKLLRVGSCGAYTDQLNMLDLLLATNSWTDSSFAQAHNGKALSIIAPSPGLTNSIRLQAQKQGVALQEGTVHTSDVFYHGPAFNFRDVFQKHGALAVEMEAFALFYTAQQLGREAGALLTVSDSLVTEEGISTEAREQAFGPMIELALDAICQD</sequence>
<feature type="domain" description="Nucleoside phosphorylase" evidence="7">
    <location>
        <begin position="16"/>
        <end position="211"/>
    </location>
</feature>
<dbReference type="Gene3D" id="3.40.50.1580">
    <property type="entry name" value="Nucleoside phosphorylase domain"/>
    <property type="match status" value="1"/>
</dbReference>
<dbReference type="PROSITE" id="PS01232">
    <property type="entry name" value="PNP_UDP_1"/>
    <property type="match status" value="1"/>
</dbReference>
<dbReference type="InterPro" id="IPR004402">
    <property type="entry name" value="DeoD-type"/>
</dbReference>
<comment type="caution">
    <text evidence="8">The sequence shown here is derived from an EMBL/GenBank/DDBJ whole genome shotgun (WGS) entry which is preliminary data.</text>
</comment>
<dbReference type="GO" id="GO:0004731">
    <property type="term" value="F:purine-nucleoside phosphorylase activity"/>
    <property type="evidence" value="ECO:0007669"/>
    <property type="project" value="InterPro"/>
</dbReference>
<evidence type="ECO:0000256" key="2">
    <source>
        <dbReference type="ARBA" id="ARBA00011888"/>
    </source>
</evidence>
<dbReference type="CDD" id="cd09006">
    <property type="entry name" value="PNP_EcPNPI-like"/>
    <property type="match status" value="1"/>
</dbReference>
<evidence type="ECO:0000256" key="5">
    <source>
        <dbReference type="ARBA" id="ARBA00022679"/>
    </source>
</evidence>
<dbReference type="SUPFAM" id="SSF53167">
    <property type="entry name" value="Purine and uridine phosphorylases"/>
    <property type="match status" value="1"/>
</dbReference>
<protein>
    <recommendedName>
        <fullName evidence="3">Uridine phosphorylase</fullName>
        <ecNumber evidence="2">2.4.2.3</ecNumber>
    </recommendedName>
</protein>
<organism evidence="8 9">
    <name type="scientific">Aliidiomarina taiwanensis</name>
    <dbReference type="NCBI Taxonomy" id="946228"/>
    <lineage>
        <taxon>Bacteria</taxon>
        <taxon>Pseudomonadati</taxon>
        <taxon>Pseudomonadota</taxon>
        <taxon>Gammaproteobacteria</taxon>
        <taxon>Alteromonadales</taxon>
        <taxon>Idiomarinaceae</taxon>
        <taxon>Aliidiomarina</taxon>
    </lineage>
</organism>
<dbReference type="GO" id="GO:0006152">
    <property type="term" value="P:purine nucleoside catabolic process"/>
    <property type="evidence" value="ECO:0007669"/>
    <property type="project" value="TreeGrafter"/>
</dbReference>
<dbReference type="PANTHER" id="PTHR43691">
    <property type="entry name" value="URIDINE PHOSPHORYLASE"/>
    <property type="match status" value="1"/>
</dbReference>
<dbReference type="GO" id="GO:0005829">
    <property type="term" value="C:cytosol"/>
    <property type="evidence" value="ECO:0007669"/>
    <property type="project" value="TreeGrafter"/>
</dbReference>
<evidence type="ECO:0000256" key="1">
    <source>
        <dbReference type="ARBA" id="ARBA00010456"/>
    </source>
</evidence>
<dbReference type="Proteomes" id="UP000286976">
    <property type="component" value="Unassembled WGS sequence"/>
</dbReference>
<evidence type="ECO:0000313" key="9">
    <source>
        <dbReference type="Proteomes" id="UP000286976"/>
    </source>
</evidence>
<evidence type="ECO:0000256" key="3">
    <source>
        <dbReference type="ARBA" id="ARBA00021980"/>
    </source>
</evidence>
<dbReference type="NCBIfam" id="TIGR00107">
    <property type="entry name" value="deoD"/>
    <property type="match status" value="1"/>
</dbReference>
<comment type="catalytic activity">
    <reaction evidence="6">
        <text>uridine + phosphate = alpha-D-ribose 1-phosphate + uracil</text>
        <dbReference type="Rhea" id="RHEA:24388"/>
        <dbReference type="ChEBI" id="CHEBI:16704"/>
        <dbReference type="ChEBI" id="CHEBI:17568"/>
        <dbReference type="ChEBI" id="CHEBI:43474"/>
        <dbReference type="ChEBI" id="CHEBI:57720"/>
        <dbReference type="EC" id="2.4.2.3"/>
    </reaction>
</comment>
<accession>A0A432X180</accession>
<evidence type="ECO:0000259" key="7">
    <source>
        <dbReference type="Pfam" id="PF01048"/>
    </source>
</evidence>
<keyword evidence="4" id="KW-0328">Glycosyltransferase</keyword>
<gene>
    <name evidence="8" type="primary">deoD</name>
    <name evidence="8" type="ORF">CWE15_08680</name>
</gene>